<reference evidence="1" key="1">
    <citation type="submission" date="2018-05" db="EMBL/GenBank/DDBJ databases">
        <authorList>
            <person name="Lanie J.A."/>
            <person name="Ng W.-L."/>
            <person name="Kazmierczak K.M."/>
            <person name="Andrzejewski T.M."/>
            <person name="Davidsen T.M."/>
            <person name="Wayne K.J."/>
            <person name="Tettelin H."/>
            <person name="Glass J.I."/>
            <person name="Rusch D."/>
            <person name="Podicherti R."/>
            <person name="Tsui H.-C.T."/>
            <person name="Winkler M.E."/>
        </authorList>
    </citation>
    <scope>NUCLEOTIDE SEQUENCE</scope>
</reference>
<gene>
    <name evidence="1" type="ORF">METZ01_LOCUS41844</name>
</gene>
<protein>
    <submittedName>
        <fullName evidence="1">Uncharacterized protein</fullName>
    </submittedName>
</protein>
<accession>A0A381RBG5</accession>
<sequence>MSFNLNFFFNQAISTYICSKTSDAAFSIRQYIDILLRIFWNSLVAKSNGATIVSLRQTQFDTFVRHFATLY</sequence>
<proteinExistence type="predicted"/>
<organism evidence="1">
    <name type="scientific">marine metagenome</name>
    <dbReference type="NCBI Taxonomy" id="408172"/>
    <lineage>
        <taxon>unclassified sequences</taxon>
        <taxon>metagenomes</taxon>
        <taxon>ecological metagenomes</taxon>
    </lineage>
</organism>
<dbReference type="AlphaFoldDB" id="A0A381RBG5"/>
<name>A0A381RBG5_9ZZZZ</name>
<dbReference type="EMBL" id="UINC01001797">
    <property type="protein sequence ID" value="SUZ88990.1"/>
    <property type="molecule type" value="Genomic_DNA"/>
</dbReference>
<evidence type="ECO:0000313" key="1">
    <source>
        <dbReference type="EMBL" id="SUZ88990.1"/>
    </source>
</evidence>